<comment type="similarity">
    <text evidence="1 3">Belongs to the GST superfamily.</text>
</comment>
<dbReference type="CDD" id="cd03047">
    <property type="entry name" value="GST_N_2"/>
    <property type="match status" value="1"/>
</dbReference>
<accession>A0A422ZQQ9</accession>
<evidence type="ECO:0000256" key="1">
    <source>
        <dbReference type="ARBA" id="ARBA00007409"/>
    </source>
</evidence>
<dbReference type="SFLD" id="SFLDG00358">
    <property type="entry name" value="Main_(cytGST)"/>
    <property type="match status" value="1"/>
</dbReference>
<reference evidence="4 5" key="1">
    <citation type="submission" date="2017-03" db="EMBL/GenBank/DDBJ databases">
        <authorList>
            <person name="Fouts D."/>
            <person name="Stalin M.J."/>
            <person name="Chen L."/>
            <person name="Wright M."/>
            <person name="Sutton G."/>
            <person name="Nguyen K."/>
            <person name="Vanduin D."/>
            <person name="Rojas L."/>
            <person name="Hujer A."/>
            <person name="Hujer K."/>
            <person name="Bonomo R."/>
            <person name="Kreiswirth B."/>
            <person name="Adams M."/>
        </authorList>
    </citation>
    <scope>NUCLEOTIDE SEQUENCE [LARGE SCALE GENOMIC DNA]</scope>
    <source>
        <strain evidence="4 5">39383</strain>
    </source>
</reference>
<dbReference type="EMBL" id="NDBK01000081">
    <property type="protein sequence ID" value="OVF69002.1"/>
    <property type="molecule type" value="Genomic_DNA"/>
</dbReference>
<dbReference type="FunFam" id="3.40.30.10:FF:000039">
    <property type="entry name" value="Glutathione S-transferase domain"/>
    <property type="match status" value="1"/>
</dbReference>
<sequence>MLTIWGRKTSSNVQALMWCIGELGLDYLRFDVGHRYGGTDGEAFYQLNPNRTVPVLQDGDNPPLWETGAILRYLASRYADDAFWPGDLLARTEVDRWAEWSKQNIALGFTAPVFWRVVRTPAAERDPQAIAAAVTALEQKLAIAEARLAGSRYLVGDTFTLADIQFGHVLYRYFAIDITRRPLPHLAAYYARLTARPAFRQHVMVSYDELKVIGSAS</sequence>
<dbReference type="AlphaFoldDB" id="A0A422ZQQ9"/>
<protein>
    <submittedName>
        <fullName evidence="4">Glutathione S-transferase</fullName>
    </submittedName>
</protein>
<dbReference type="PANTHER" id="PTHR44051:SF19">
    <property type="entry name" value="DISULFIDE-BOND OXIDOREDUCTASE YFCG"/>
    <property type="match status" value="1"/>
</dbReference>
<dbReference type="Pfam" id="PF02798">
    <property type="entry name" value="GST_N"/>
    <property type="match status" value="1"/>
</dbReference>
<dbReference type="PROSITE" id="PS50404">
    <property type="entry name" value="GST_NTER"/>
    <property type="match status" value="1"/>
</dbReference>
<dbReference type="Pfam" id="PF00043">
    <property type="entry name" value="GST_C"/>
    <property type="match status" value="1"/>
</dbReference>
<dbReference type="InterPro" id="IPR010987">
    <property type="entry name" value="Glutathione-S-Trfase_C-like"/>
</dbReference>
<gene>
    <name evidence="4" type="ORF">B5L96_19505</name>
</gene>
<dbReference type="InterPro" id="IPR036282">
    <property type="entry name" value="Glutathione-S-Trfase_C_sf"/>
</dbReference>
<keyword evidence="2 4" id="KW-0808">Transferase</keyword>
<dbReference type="SUPFAM" id="SSF47616">
    <property type="entry name" value="GST C-terminal domain-like"/>
    <property type="match status" value="1"/>
</dbReference>
<evidence type="ECO:0000256" key="2">
    <source>
        <dbReference type="ARBA" id="ARBA00022679"/>
    </source>
</evidence>
<comment type="caution">
    <text evidence="4">The sequence shown here is derived from an EMBL/GenBank/DDBJ whole genome shotgun (WGS) entry which is preliminary data.</text>
</comment>
<dbReference type="Proteomes" id="UP000196447">
    <property type="component" value="Unassembled WGS sequence"/>
</dbReference>
<dbReference type="SFLD" id="SFLDS00019">
    <property type="entry name" value="Glutathione_Transferase_(cytos"/>
    <property type="match status" value="1"/>
</dbReference>
<evidence type="ECO:0000313" key="4">
    <source>
        <dbReference type="EMBL" id="OVF69002.1"/>
    </source>
</evidence>
<dbReference type="InterPro" id="IPR004046">
    <property type="entry name" value="GST_C"/>
</dbReference>
<organism evidence="4 5">
    <name type="scientific">Klebsiella pneumoniae</name>
    <dbReference type="NCBI Taxonomy" id="573"/>
    <lineage>
        <taxon>Bacteria</taxon>
        <taxon>Pseudomonadati</taxon>
        <taxon>Pseudomonadota</taxon>
        <taxon>Gammaproteobacteria</taxon>
        <taxon>Enterobacterales</taxon>
        <taxon>Enterobacteriaceae</taxon>
        <taxon>Klebsiella/Raoultella group</taxon>
        <taxon>Klebsiella</taxon>
        <taxon>Klebsiella pneumoniae complex</taxon>
    </lineage>
</organism>
<dbReference type="InterPro" id="IPR036249">
    <property type="entry name" value="Thioredoxin-like_sf"/>
</dbReference>
<dbReference type="GO" id="GO:0016740">
    <property type="term" value="F:transferase activity"/>
    <property type="evidence" value="ECO:0007669"/>
    <property type="project" value="UniProtKB-KW"/>
</dbReference>
<dbReference type="Gene3D" id="3.40.30.10">
    <property type="entry name" value="Glutaredoxin"/>
    <property type="match status" value="1"/>
</dbReference>
<evidence type="ECO:0000313" key="5">
    <source>
        <dbReference type="Proteomes" id="UP000196447"/>
    </source>
</evidence>
<dbReference type="InterPro" id="IPR004045">
    <property type="entry name" value="Glutathione_S-Trfase_N"/>
</dbReference>
<evidence type="ECO:0000256" key="3">
    <source>
        <dbReference type="RuleBase" id="RU003494"/>
    </source>
</evidence>
<dbReference type="Gene3D" id="1.20.1050.10">
    <property type="match status" value="1"/>
</dbReference>
<dbReference type="PROSITE" id="PS50405">
    <property type="entry name" value="GST_CTER"/>
    <property type="match status" value="1"/>
</dbReference>
<dbReference type="InterPro" id="IPR040079">
    <property type="entry name" value="Glutathione_S-Trfase"/>
</dbReference>
<name>A0A422ZQQ9_KLEPN</name>
<dbReference type="RefSeq" id="WP_032419630.1">
    <property type="nucleotide sequence ID" value="NZ_AP021929.1"/>
</dbReference>
<proteinExistence type="inferred from homology"/>
<dbReference type="SUPFAM" id="SSF52833">
    <property type="entry name" value="Thioredoxin-like"/>
    <property type="match status" value="1"/>
</dbReference>
<dbReference type="PANTHER" id="PTHR44051">
    <property type="entry name" value="GLUTATHIONE S-TRANSFERASE-RELATED"/>
    <property type="match status" value="1"/>
</dbReference>
<dbReference type="SFLD" id="SFLDG01150">
    <property type="entry name" value="Main.1:_Beta-like"/>
    <property type="match status" value="1"/>
</dbReference>